<name>A0ABN6H012_9BACT</name>
<dbReference type="InterPro" id="IPR004437">
    <property type="entry name" value="ParB/RepB/Spo0J"/>
</dbReference>
<evidence type="ECO:0000256" key="2">
    <source>
        <dbReference type="ARBA" id="ARBA00022829"/>
    </source>
</evidence>
<dbReference type="CDD" id="cd16393">
    <property type="entry name" value="SPO0J_N"/>
    <property type="match status" value="1"/>
</dbReference>
<gene>
    <name evidence="5" type="primary">parB</name>
    <name evidence="5" type="ORF">HAHE_01550</name>
</gene>
<dbReference type="Pfam" id="PF23552">
    <property type="entry name" value="ParB_C"/>
    <property type="match status" value="1"/>
</dbReference>
<dbReference type="SMART" id="SM00470">
    <property type="entry name" value="ParB"/>
    <property type="match status" value="1"/>
</dbReference>
<reference evidence="5 6" key="1">
    <citation type="submission" date="2021-06" db="EMBL/GenBank/DDBJ databases">
        <title>Complete genome of Haloferula helveola possessing various polysaccharide degrading enzymes.</title>
        <authorList>
            <person name="Takami H."/>
            <person name="Huang C."/>
            <person name="Hamasaki K."/>
        </authorList>
    </citation>
    <scope>NUCLEOTIDE SEQUENCE [LARGE SCALE GENOMIC DNA]</scope>
    <source>
        <strain evidence="5 6">CN-1</strain>
    </source>
</reference>
<evidence type="ECO:0000313" key="5">
    <source>
        <dbReference type="EMBL" id="BCX46247.1"/>
    </source>
</evidence>
<dbReference type="RefSeq" id="WP_353415585.1">
    <property type="nucleotide sequence ID" value="NZ_BAABRH010000001.1"/>
</dbReference>
<dbReference type="PANTHER" id="PTHR33375:SF1">
    <property type="entry name" value="CHROMOSOME-PARTITIONING PROTEIN PARB-RELATED"/>
    <property type="match status" value="1"/>
</dbReference>
<dbReference type="InterPro" id="IPR003115">
    <property type="entry name" value="ParB_N"/>
</dbReference>
<keyword evidence="2" id="KW-0159">Chromosome partition</keyword>
<dbReference type="PANTHER" id="PTHR33375">
    <property type="entry name" value="CHROMOSOME-PARTITIONING PROTEIN PARB-RELATED"/>
    <property type="match status" value="1"/>
</dbReference>
<dbReference type="InterPro" id="IPR050336">
    <property type="entry name" value="Chromosome_partition/occlusion"/>
</dbReference>
<organism evidence="5 6">
    <name type="scientific">Haloferula helveola</name>
    <dbReference type="NCBI Taxonomy" id="490095"/>
    <lineage>
        <taxon>Bacteria</taxon>
        <taxon>Pseudomonadati</taxon>
        <taxon>Verrucomicrobiota</taxon>
        <taxon>Verrucomicrobiia</taxon>
        <taxon>Verrucomicrobiales</taxon>
        <taxon>Verrucomicrobiaceae</taxon>
        <taxon>Haloferula</taxon>
    </lineage>
</organism>
<protein>
    <submittedName>
        <fullName evidence="5">Chromosome partitioning protein ParB</fullName>
    </submittedName>
</protein>
<comment type="similarity">
    <text evidence="1">Belongs to the ParB family.</text>
</comment>
<dbReference type="SUPFAM" id="SSF110849">
    <property type="entry name" value="ParB/Sulfiredoxin"/>
    <property type="match status" value="1"/>
</dbReference>
<keyword evidence="6" id="KW-1185">Reference proteome</keyword>
<dbReference type="InterPro" id="IPR036086">
    <property type="entry name" value="ParB/Sulfiredoxin_sf"/>
</dbReference>
<keyword evidence="3" id="KW-0238">DNA-binding</keyword>
<dbReference type="Pfam" id="PF02195">
    <property type="entry name" value="ParB_N"/>
    <property type="match status" value="1"/>
</dbReference>
<dbReference type="InterPro" id="IPR041468">
    <property type="entry name" value="HTH_ParB/Spo0J"/>
</dbReference>
<dbReference type="Gene3D" id="3.90.1530.30">
    <property type="match status" value="1"/>
</dbReference>
<dbReference type="Proteomes" id="UP001374893">
    <property type="component" value="Chromosome"/>
</dbReference>
<sequence length="313" mass="34323">MQIRFASDARLCKSACLMSKQALGKGLGALIRKQGGAPSQPSTGDADAAAGRAREVPIDQVVSSPLQPRTHFIESPLDELVESIRQHGIIQPLIVRRVEDKLELIAGERRWRASQKLGLATVPVIEREASDRDVLEMALIENLQREDLNPIEEAAGYVRLAKEFAMKQDEIAGRVGKSRASVANAMRLLELHNDVQVLVARGQLSVGHAKAILSIKDKDSQLLASDQILKRGLTVRAAEKLAHDFGAPGREKKGAPPKPEVDAHIRAIQSKLRDHFATHVQVQHGAKKGKIELEYYGDDDLQRLLDLLGIGEI</sequence>
<dbReference type="NCBIfam" id="TIGR00180">
    <property type="entry name" value="parB_part"/>
    <property type="match status" value="1"/>
</dbReference>
<proteinExistence type="inferred from homology"/>
<evidence type="ECO:0000313" key="6">
    <source>
        <dbReference type="Proteomes" id="UP001374893"/>
    </source>
</evidence>
<dbReference type="Gene3D" id="1.10.10.2830">
    <property type="match status" value="1"/>
</dbReference>
<evidence type="ECO:0000256" key="3">
    <source>
        <dbReference type="ARBA" id="ARBA00023125"/>
    </source>
</evidence>
<dbReference type="InterPro" id="IPR057240">
    <property type="entry name" value="ParB_dimer_C"/>
</dbReference>
<dbReference type="EMBL" id="AP024702">
    <property type="protein sequence ID" value="BCX46247.1"/>
    <property type="molecule type" value="Genomic_DNA"/>
</dbReference>
<dbReference type="Pfam" id="PF17762">
    <property type="entry name" value="HTH_ParB"/>
    <property type="match status" value="1"/>
</dbReference>
<dbReference type="SUPFAM" id="SSF109709">
    <property type="entry name" value="KorB DNA-binding domain-like"/>
    <property type="match status" value="1"/>
</dbReference>
<feature type="domain" description="ParB-like N-terminal" evidence="4">
    <location>
        <begin position="54"/>
        <end position="143"/>
    </location>
</feature>
<accession>A0ABN6H012</accession>
<evidence type="ECO:0000259" key="4">
    <source>
        <dbReference type="SMART" id="SM00470"/>
    </source>
</evidence>
<evidence type="ECO:0000256" key="1">
    <source>
        <dbReference type="ARBA" id="ARBA00006295"/>
    </source>
</evidence>